<evidence type="ECO:0000313" key="1">
    <source>
        <dbReference type="EMBL" id="KAK8871631.1"/>
    </source>
</evidence>
<dbReference type="Gene3D" id="2.60.120.260">
    <property type="entry name" value="Galactose-binding domain-like"/>
    <property type="match status" value="1"/>
</dbReference>
<comment type="caution">
    <text evidence="1">The sequence shown here is derived from an EMBL/GenBank/DDBJ whole genome shotgun (WGS) entry which is preliminary data.</text>
</comment>
<evidence type="ECO:0000313" key="2">
    <source>
        <dbReference type="Proteomes" id="UP001470230"/>
    </source>
</evidence>
<protein>
    <recommendedName>
        <fullName evidence="3">F5/8 type C domain-containing protein</fullName>
    </recommendedName>
</protein>
<reference evidence="1 2" key="1">
    <citation type="submission" date="2024-04" db="EMBL/GenBank/DDBJ databases">
        <title>Tritrichomonas musculus Genome.</title>
        <authorList>
            <person name="Alves-Ferreira E."/>
            <person name="Grigg M."/>
            <person name="Lorenzi H."/>
            <person name="Galac M."/>
        </authorList>
    </citation>
    <scope>NUCLEOTIDE SEQUENCE [LARGE SCALE GENOMIC DNA]</scope>
    <source>
        <strain evidence="1 2">EAF2021</strain>
    </source>
</reference>
<gene>
    <name evidence="1" type="ORF">M9Y10_007367</name>
</gene>
<dbReference type="PANTHER" id="PTHR47457">
    <property type="entry name" value="OS05G0345500 PROTEIN"/>
    <property type="match status" value="1"/>
</dbReference>
<dbReference type="SUPFAM" id="SSF49785">
    <property type="entry name" value="Galactose-binding domain-like"/>
    <property type="match status" value="1"/>
</dbReference>
<dbReference type="PANTHER" id="PTHR47457:SF1">
    <property type="entry name" value="BTB DOMAIN-CONTAINING PROTEIN-RELATED"/>
    <property type="match status" value="1"/>
</dbReference>
<keyword evidence="2" id="KW-1185">Reference proteome</keyword>
<accession>A0ABR2J247</accession>
<dbReference type="InterPro" id="IPR008979">
    <property type="entry name" value="Galactose-bd-like_sf"/>
</dbReference>
<sequence length="476" mass="55328">MNTKSISLSFEGLQNVVLDAVQGGNEFRLIFGKREIIMNSLFADFISPLISRLHRSDPTISSISFNDQNAYLISDDVISLFKQISTGKTIEINEKQGLELRIISILLENQELFTKINDIYTNEINEGNIDLYIQDLQLYNEQQDCLNPVKMLNAFNYKSVINYLASHFYSIDQDKLLRLPKSIIYKIITNKNLKLKDEDSLIDFIQKIFSDSQYDDEEEDNSKEEEDEEKIGIISFYESVDFSSLSESKFKEFTQNFESKTMTKTLWRKLNQCFYTNFTKTNKKINKNRYIPKDRSIEFDGNEEHGFQGIIHKLTEEIGGNVNDKGMVNVTSSPSNGNDYDSKNIVDFDDNHYFQSKNELNSWVKFDFQELKVHPTHYSIRTRPDGGKGDNHPKNWVIEGSNSDDERDWKVLDSRENVTILDDGNKSYTFGIQNPLNPEESYRYLRLRQTGPNTQKGNFYFLTLSALEYFGILYSE</sequence>
<name>A0ABR2J247_9EUKA</name>
<proteinExistence type="predicted"/>
<dbReference type="EMBL" id="JAPFFF010000013">
    <property type="protein sequence ID" value="KAK8871631.1"/>
    <property type="molecule type" value="Genomic_DNA"/>
</dbReference>
<evidence type="ECO:0008006" key="3">
    <source>
        <dbReference type="Google" id="ProtNLM"/>
    </source>
</evidence>
<organism evidence="1 2">
    <name type="scientific">Tritrichomonas musculus</name>
    <dbReference type="NCBI Taxonomy" id="1915356"/>
    <lineage>
        <taxon>Eukaryota</taxon>
        <taxon>Metamonada</taxon>
        <taxon>Parabasalia</taxon>
        <taxon>Tritrichomonadida</taxon>
        <taxon>Tritrichomonadidae</taxon>
        <taxon>Tritrichomonas</taxon>
    </lineage>
</organism>
<dbReference type="Proteomes" id="UP001470230">
    <property type="component" value="Unassembled WGS sequence"/>
</dbReference>